<feature type="transmembrane region" description="Helical" evidence="1">
    <location>
        <begin position="65"/>
        <end position="85"/>
    </location>
</feature>
<dbReference type="Proteomes" id="UP000243423">
    <property type="component" value="Nucleomorph 3"/>
</dbReference>
<reference evidence="2 3" key="1">
    <citation type="journal article" date="2011" name="Genome Biol. Evol.">
        <title>Complete nucleomorph genome sequence of the nonphotosynthetic alga Cryptomonas paramecium reveals a core nucleomorph gene set.</title>
        <authorList>
            <person name="Tanifuji G."/>
            <person name="Onodera N.T."/>
            <person name="Wheeler T.J."/>
            <person name="Dlutek M."/>
            <person name="Donaher N."/>
            <person name="Archibald J.M."/>
        </authorList>
    </citation>
    <scope>NUCLEOTIDE SEQUENCE [LARGE SCALE GENOMIC DNA]</scope>
    <source>
        <strain evidence="2 3">CCAP977/2A</strain>
    </source>
</reference>
<dbReference type="EMBL" id="CP002174">
    <property type="protein sequence ID" value="AEA39022.1"/>
    <property type="molecule type" value="Genomic_DNA"/>
</dbReference>
<keyword evidence="1" id="KW-1133">Transmembrane helix</keyword>
<gene>
    <name evidence="2" type="ORF">CPARA_3gp364</name>
</gene>
<keyword evidence="1" id="KW-0472">Membrane</keyword>
<evidence type="ECO:0000256" key="1">
    <source>
        <dbReference type="SAM" id="Phobius"/>
    </source>
</evidence>
<name>F2HI98_9CRYP</name>
<sequence length="466" mass="58180">MIFCKLFMNSICQKNFFFILFRLKNLALVKRWISFKTKFIFEKVIKFKKLTFFQYYFKKHKVTSFFIKKIVLLFTNVIFFFKLTILKEVFQKKNSIFLRKKYEFSRKDIFYKKKFTTLCEYSFFNYQYFQQNINEKRMEKFSTLWNKGYWINFLLFRRVFFFKKFPFLFRVYSKIFFIILIHAQTRIFFQKEKNLNYSKKNFNLNFLLFCNFLKLNRRWKSRFCFKQKILTTLKHITYNSDLCVDWILNTFKLSSVLKLNTINLVYEKTLTNSFILLTRYRLTMVYSTKFFFAISNMYKKFVHFNYKFEISKRNSLLVHFKHTNIKQENFKLWYSMSIDSHFTQFSYTIEINIFRYINYQNLFLLYFLFCNIKKISNFKKNIFSELFKHRLNFSIHKKNIVHVFFMYTTFIKHIKIYFEKTLQFSRALFFFATEFCHITAYYIFQDLNEIINYQKKIKQNYILILK</sequence>
<dbReference type="AlphaFoldDB" id="F2HI98"/>
<keyword evidence="2" id="KW-0542">Nucleomorph</keyword>
<accession>F2HI98</accession>
<evidence type="ECO:0000313" key="3">
    <source>
        <dbReference type="Proteomes" id="UP000243423"/>
    </source>
</evidence>
<proteinExistence type="predicted"/>
<protein>
    <submittedName>
        <fullName evidence="2">Uncharacterized protein</fullName>
    </submittedName>
</protein>
<dbReference type="GeneID" id="10447431"/>
<organism evidence="2 3">
    <name type="scientific">Cryptomonas paramaecium</name>
    <dbReference type="NCBI Taxonomy" id="2898"/>
    <lineage>
        <taxon>Eukaryota</taxon>
        <taxon>Cryptophyceae</taxon>
        <taxon>Cryptomonadales</taxon>
        <taxon>Cryptomonadaceae</taxon>
        <taxon>Cryptomonas</taxon>
    </lineage>
</organism>
<keyword evidence="1" id="KW-0812">Transmembrane</keyword>
<feature type="transmembrane region" description="Helical" evidence="1">
    <location>
        <begin position="167"/>
        <end position="189"/>
    </location>
</feature>
<geneLocation type="nucleomorph" evidence="2"/>
<evidence type="ECO:0000313" key="2">
    <source>
        <dbReference type="EMBL" id="AEA39022.1"/>
    </source>
</evidence>
<dbReference type="RefSeq" id="XP_003239920.1">
    <property type="nucleotide sequence ID" value="XM_003239872.1"/>
</dbReference>